<gene>
    <name evidence="2" type="ORF">COCCADRAFT_105327</name>
</gene>
<dbReference type="HOGENOM" id="CLU_2164294_0_0_1"/>
<dbReference type="GeneID" id="19143183"/>
<dbReference type="AlphaFoldDB" id="W6YF67"/>
<feature type="non-terminal residue" evidence="2">
    <location>
        <position position="1"/>
    </location>
</feature>
<protein>
    <submittedName>
        <fullName evidence="2">Uncharacterized protein</fullName>
    </submittedName>
</protein>
<name>W6YF67_COCC2</name>
<evidence type="ECO:0000313" key="3">
    <source>
        <dbReference type="Proteomes" id="UP000053841"/>
    </source>
</evidence>
<sequence>RQKLLSSQDVPSPSMRYQSWRCRHTPFATGVVCLSGLLRRHYAIMRPIVLISFLCNHRLRLKAHSQLVEVIGTASKLLRNHNHASPDYQDYTDNLRCNRSEPSETEDNESE</sequence>
<dbReference type="KEGG" id="bze:COCCADRAFT_105327"/>
<keyword evidence="3" id="KW-1185">Reference proteome</keyword>
<reference evidence="2 3" key="1">
    <citation type="journal article" date="2013" name="PLoS Genet.">
        <title>Comparative genome structure, secondary metabolite, and effector coding capacity across Cochliobolus pathogens.</title>
        <authorList>
            <person name="Condon B.J."/>
            <person name="Leng Y."/>
            <person name="Wu D."/>
            <person name="Bushley K.E."/>
            <person name="Ohm R.A."/>
            <person name="Otillar R."/>
            <person name="Martin J."/>
            <person name="Schackwitz W."/>
            <person name="Grimwood J."/>
            <person name="MohdZainudin N."/>
            <person name="Xue C."/>
            <person name="Wang R."/>
            <person name="Manning V.A."/>
            <person name="Dhillon B."/>
            <person name="Tu Z.J."/>
            <person name="Steffenson B.J."/>
            <person name="Salamov A."/>
            <person name="Sun H."/>
            <person name="Lowry S."/>
            <person name="LaButti K."/>
            <person name="Han J."/>
            <person name="Copeland A."/>
            <person name="Lindquist E."/>
            <person name="Barry K."/>
            <person name="Schmutz J."/>
            <person name="Baker S.E."/>
            <person name="Ciuffetti L.M."/>
            <person name="Grigoriev I.V."/>
            <person name="Zhong S."/>
            <person name="Turgeon B.G."/>
        </authorList>
    </citation>
    <scope>NUCLEOTIDE SEQUENCE [LARGE SCALE GENOMIC DNA]</scope>
    <source>
        <strain evidence="2 3">26-R-13</strain>
    </source>
</reference>
<dbReference type="RefSeq" id="XP_007715809.1">
    <property type="nucleotide sequence ID" value="XM_007717619.1"/>
</dbReference>
<evidence type="ECO:0000256" key="1">
    <source>
        <dbReference type="SAM" id="MobiDB-lite"/>
    </source>
</evidence>
<dbReference type="Proteomes" id="UP000053841">
    <property type="component" value="Unassembled WGS sequence"/>
</dbReference>
<organism evidence="2 3">
    <name type="scientific">Cochliobolus carbonum (strain 26-R-13)</name>
    <name type="common">Maize leaf spot fungus</name>
    <name type="synonym">Bipolaris zeicola</name>
    <dbReference type="NCBI Taxonomy" id="930089"/>
    <lineage>
        <taxon>Eukaryota</taxon>
        <taxon>Fungi</taxon>
        <taxon>Dikarya</taxon>
        <taxon>Ascomycota</taxon>
        <taxon>Pezizomycotina</taxon>
        <taxon>Dothideomycetes</taxon>
        <taxon>Pleosporomycetidae</taxon>
        <taxon>Pleosporales</taxon>
        <taxon>Pleosporineae</taxon>
        <taxon>Pleosporaceae</taxon>
        <taxon>Bipolaris</taxon>
    </lineage>
</organism>
<accession>W6YF67</accession>
<evidence type="ECO:0000313" key="2">
    <source>
        <dbReference type="EMBL" id="EUC29871.1"/>
    </source>
</evidence>
<dbReference type="EMBL" id="KI964725">
    <property type="protein sequence ID" value="EUC29871.1"/>
    <property type="molecule type" value="Genomic_DNA"/>
</dbReference>
<proteinExistence type="predicted"/>
<feature type="region of interest" description="Disordered" evidence="1">
    <location>
        <begin position="82"/>
        <end position="111"/>
    </location>
</feature>